<evidence type="ECO:0000313" key="3">
    <source>
        <dbReference type="EMBL" id="UYV63045.1"/>
    </source>
</evidence>
<dbReference type="CDD" id="cd00303">
    <property type="entry name" value="retropepsin_like"/>
    <property type="match status" value="1"/>
</dbReference>
<feature type="region of interest" description="Disordered" evidence="1">
    <location>
        <begin position="2051"/>
        <end position="2070"/>
    </location>
</feature>
<dbReference type="InterPro" id="IPR043128">
    <property type="entry name" value="Rev_trsase/Diguanyl_cyclase"/>
</dbReference>
<feature type="compositionally biased region" description="Basic and acidic residues" evidence="1">
    <location>
        <begin position="3267"/>
        <end position="3288"/>
    </location>
</feature>
<proteinExistence type="predicted"/>
<dbReference type="Gene3D" id="3.10.10.10">
    <property type="entry name" value="HIV Type 1 Reverse Transcriptase, subunit A, domain 1"/>
    <property type="match status" value="1"/>
</dbReference>
<dbReference type="CDD" id="cd01644">
    <property type="entry name" value="RT_pepA17"/>
    <property type="match status" value="1"/>
</dbReference>
<gene>
    <name evidence="3" type="ORF">LAZ67_2002933</name>
</gene>
<evidence type="ECO:0000259" key="2">
    <source>
        <dbReference type="PROSITE" id="PS50994"/>
    </source>
</evidence>
<feature type="domain" description="Integrase catalytic" evidence="2">
    <location>
        <begin position="1397"/>
        <end position="1587"/>
    </location>
</feature>
<dbReference type="InterPro" id="IPR008042">
    <property type="entry name" value="Retrotrans_Pao"/>
</dbReference>
<dbReference type="InterPro" id="IPR012337">
    <property type="entry name" value="RNaseH-like_sf"/>
</dbReference>
<dbReference type="EMBL" id="CP092864">
    <property type="protein sequence ID" value="UYV63045.1"/>
    <property type="molecule type" value="Genomic_DNA"/>
</dbReference>
<dbReference type="CDD" id="cd09274">
    <property type="entry name" value="RNase_HI_RT_Ty3"/>
    <property type="match status" value="1"/>
</dbReference>
<name>A0ABY6K724_9ARAC</name>
<feature type="region of interest" description="Disordered" evidence="1">
    <location>
        <begin position="3267"/>
        <end position="3299"/>
    </location>
</feature>
<dbReference type="InterPro" id="IPR001878">
    <property type="entry name" value="Znf_CCHC"/>
</dbReference>
<dbReference type="InterPro" id="IPR041588">
    <property type="entry name" value="Integrase_H2C2"/>
</dbReference>
<dbReference type="Gene3D" id="1.10.340.70">
    <property type="match status" value="2"/>
</dbReference>
<dbReference type="InterPro" id="IPR043502">
    <property type="entry name" value="DNA/RNA_pol_sf"/>
</dbReference>
<dbReference type="Pfam" id="PF17919">
    <property type="entry name" value="RT_RNaseH_2"/>
    <property type="match status" value="1"/>
</dbReference>
<dbReference type="PANTHER" id="PTHR47331:SF5">
    <property type="entry name" value="RIBONUCLEASE H"/>
    <property type="match status" value="1"/>
</dbReference>
<dbReference type="InterPro" id="IPR041577">
    <property type="entry name" value="RT_RNaseH_2"/>
</dbReference>
<dbReference type="SUPFAM" id="SSF56672">
    <property type="entry name" value="DNA/RNA polymerases"/>
    <property type="match status" value="3"/>
</dbReference>
<dbReference type="Pfam" id="PF18701">
    <property type="entry name" value="DUF5641"/>
    <property type="match status" value="2"/>
</dbReference>
<feature type="compositionally biased region" description="Polar residues" evidence="1">
    <location>
        <begin position="2137"/>
        <end position="2151"/>
    </location>
</feature>
<evidence type="ECO:0000256" key="1">
    <source>
        <dbReference type="SAM" id="MobiDB-lite"/>
    </source>
</evidence>
<dbReference type="SUPFAM" id="SSF53098">
    <property type="entry name" value="Ribonuclease H-like"/>
    <property type="match status" value="2"/>
</dbReference>
<dbReference type="PANTHER" id="PTHR47331">
    <property type="entry name" value="PHD-TYPE DOMAIN-CONTAINING PROTEIN"/>
    <property type="match status" value="1"/>
</dbReference>
<dbReference type="InterPro" id="IPR021109">
    <property type="entry name" value="Peptidase_aspartic_dom_sf"/>
</dbReference>
<dbReference type="InterPro" id="IPR036397">
    <property type="entry name" value="RNaseH_sf"/>
</dbReference>
<dbReference type="Gene3D" id="3.30.420.10">
    <property type="entry name" value="Ribonuclease H-like superfamily/Ribonuclease H"/>
    <property type="match status" value="2"/>
</dbReference>
<evidence type="ECO:0000313" key="4">
    <source>
        <dbReference type="Proteomes" id="UP001235939"/>
    </source>
</evidence>
<dbReference type="InterPro" id="IPR001584">
    <property type="entry name" value="Integrase_cat-core"/>
</dbReference>
<dbReference type="InterPro" id="IPR005312">
    <property type="entry name" value="DUF1759"/>
</dbReference>
<feature type="compositionally biased region" description="Low complexity" evidence="1">
    <location>
        <begin position="391"/>
        <end position="405"/>
    </location>
</feature>
<organism evidence="3 4">
    <name type="scientific">Cordylochernes scorpioides</name>
    <dbReference type="NCBI Taxonomy" id="51811"/>
    <lineage>
        <taxon>Eukaryota</taxon>
        <taxon>Metazoa</taxon>
        <taxon>Ecdysozoa</taxon>
        <taxon>Arthropoda</taxon>
        <taxon>Chelicerata</taxon>
        <taxon>Arachnida</taxon>
        <taxon>Pseudoscorpiones</taxon>
        <taxon>Cheliferoidea</taxon>
        <taxon>Chernetidae</taxon>
        <taxon>Cordylochernes</taxon>
    </lineage>
</organism>
<feature type="region of interest" description="Disordered" evidence="1">
    <location>
        <begin position="383"/>
        <end position="409"/>
    </location>
</feature>
<dbReference type="Gene3D" id="2.40.70.10">
    <property type="entry name" value="Acid Proteases"/>
    <property type="match status" value="1"/>
</dbReference>
<reference evidence="3 4" key="1">
    <citation type="submission" date="2022-01" db="EMBL/GenBank/DDBJ databases">
        <title>A chromosomal length assembly of Cordylochernes scorpioides.</title>
        <authorList>
            <person name="Zeh D."/>
            <person name="Zeh J."/>
        </authorList>
    </citation>
    <scope>NUCLEOTIDE SEQUENCE [LARGE SCALE GENOMIC DNA]</scope>
    <source>
        <strain evidence="3">IN4F17</strain>
        <tissue evidence="3">Whole Body</tissue>
    </source>
</reference>
<dbReference type="Proteomes" id="UP001235939">
    <property type="component" value="Chromosome 02"/>
</dbReference>
<dbReference type="Pfam" id="PF17921">
    <property type="entry name" value="Integrase_H2C2"/>
    <property type="match status" value="3"/>
</dbReference>
<accession>A0ABY6K724</accession>
<feature type="region of interest" description="Disordered" evidence="1">
    <location>
        <begin position="2137"/>
        <end position="2158"/>
    </location>
</feature>
<dbReference type="InterPro" id="IPR040676">
    <property type="entry name" value="DUF5641"/>
</dbReference>
<dbReference type="Pfam" id="PF03564">
    <property type="entry name" value="DUF1759"/>
    <property type="match status" value="2"/>
</dbReference>
<sequence length="3860" mass="446770">MSKKANSDIPIFKIYVEEFNTYAKQFDEICQQRNLRRLKLYHTNIAELFKTIKETYYQIVRSNALEASETLFKEYIDVKNRYENFVFKIEEILDVENVSQPVKSEQSVISNVKLPKFNLPIFSGEMSQWLSFKDLFLVTIDKNTTLSDIQKLQYLHSSLKGDAARIIKGFLITENNYSQAWKTLVERYDNKREIIFSQLDKIFKIKLYKISTSKAIYELLDICNESLRNLETIGLERNEMVDIMLIHFLQKKLDTPIRQQWELSYDNQELPSYQRFISFLAKQAQSLMNTMKDTTSKENLNKRVNTYNINVGFKNCLLCKLRHKLNQCNEFRQMSIQDRIGYVKQNQLCSNCLRGNHSVENCKITNRCFHCNRNHHTLLHVISSPPRQRESSSVQSTSPKSVQPSNVPSTSTSCCLSGADGSIQILLSTAIIHIQDVNGEDQICRALLDNGSQRSLITEKCAAKLGIPIRRKRIAVGGLGDQIVESSLGEVLIRFSSHFDHQAFETTALVLTKLTNNIPSFTVKKINYSHMKGLILADPSYFKSREIDVILGSDIVFNLIQEGRRNGNENEPSAIHSKLGWLVYGPTSVSERQSFRNMAHFSSELESEDLIKRFWELESIPLEEIPTKEEKDCESHYLKNVVRDESGRYIVRLPFKESAEKLGQSKSIAIRRFLNLEKRLEQNENIYVQYKQFMNEYIRLGHMQASCSLQTEPKYYIPHHCILKAQPNKLRVVFDASTKTTTQISLNDLLHVGPKLQNNIFSILLKFRTNSVALVADIEKMYRQIRLHPDDIKYQTILWRDRKDLELQEYNLLTVTYGLACAPCLAIRTLHQIAHEVQVSNPRISKIIREDFYVDDLLTGCPTVEDAKGLMQQLIAVLGSGGFVLRKWVSNETSIIEDLPLLLRGKGEVMEFNRKESGVNVLGIQWDPSYDTLNISCKSGPADIKSKRQIVSAIARIYDPCGWLSPTTVVLKLLLQELWKLKIGWDEELPASIQRKWNTFEREMKHLQQVSIPRCIFQRNLLISNMQMHGFCDSSELAYSAVCYLRITYENNQIETILLTAKTKVAPIKKITIPRLELCAALMLAQLQSQTTQALPFNIDEQFYWTDSKIVLAWITSESKKWQIFVANRVAKIQDLTAAHSWQYISGKQNPADLATRGILPSCLINSKLWWHGPVWLTLDGSENIPSFTIDPSMGLEERSVILHATIAEPCPEFLSKYSSFTKLLRVMAWCKRFINITRKQPTQRLSFLTSQDLKDSLLQIVKIIQRCEFTPEINACIKNIPLPRKSRLISLNIFIDSQGILRVGGRLRHSDLDIDQKHPMLIPRDHFVTKLIVLHYHLNNLHSGTQLTLSLIRNKFWIPSGRNLIKRVLNECLVCLKSKSKAIHQIMGDLPKNRLLPGRPFERIGIDLAGPIQAKPMLKRSKVIFKFYIVLFVCFTTKAIHLEISSDLTAETFLAALKIFISRRGRPTDIYSDNATNFKGASNILKERWKLFKAANIQDFSAIESINWHFIPPSAPNFGGLWEAGIKSVKTILSKTMKSRLLNYEELLTLLAQIEACLNSRPLTFVSNDPNDLTALTPGHFLIGNAMRHDAESDHSTLNLRSRWDLIQPQRDYFWNRWSCEYLHQLQERRKWRTSHPDVNIDLVMLKEQNKPLQWKLARIVQIFPGEDDHVRGVLLRTPKGLLKRPITKICPLPYKDLKFEELKSKEVKLKFEELRSKEVKLKSKEVKLKSKEVKSKEVKLKSKEVKLKSKEVKLKAKFERLIILNDKLTLIDDKIREILLDDPRSTEDQINDETEQCENYGLQVRIVAQKVKEYEIRLATPCDERMSQSGTSDVKRQIKLPKFELKRYTGELEEWLSWWSHFEKIHLDESLSDVDKFEYLIQSMVVGSRAHRLVTSFPLTEKNYNKVIEDLKDRFGDRDMLTELYVRKLLKLVIASARSEGRNLAQLYDDLVAHLHSLGSLGVDTKSGGGAFLYPLVESSLPLELIKVWQRSRASFREREDYTKIEAGIEHSGARAFDKLESLMEFLKQEVKNAERISFVAEGFEPSLPLKQGKRENNPPKTTQRRHYKLERPTYPKMLEADRLEKVRQARVCFKCLRGNHLKKDCRSLVRCKRCQGPHFQIICRGTSYGQKNLNWRSDNRSHNGSAEQNEGKNEPVTAMANQLRAKFEIRVRFGSNTQSRHHAHTQELTTEEIQELQSQQHTEVMQVIGFEESEEEVISTSEIKEILGMWERVSQLERINGSSIVLYGEICFEIRVIQDTSKVAERIKLVCRGTTVFYFQLDNVDERKAFKMEALEETIICGDISSIETGPRQWELDKRGITLTKVDNTKTEIDILIGGDYYGQLLTGKVEQLAGGLTAIQTVLGWTLIETIGIRDPTEVISKKEKNFLMQEKFREKICRGHDGPYLVSLPWKEGIGTIPNNLEIAKKRLEAMTQKLTQKGQFDPYDEVFRSWLRENLIEEVDEEDIKPIGHYLPHRPIYKVQSETTPIRPVYDASCKAGVIADIRKAFQTIGIDEKERDYLGFLWWDEQDPSKIRTLRHTRVVFGLTCSPFILAAVLKYHLESIVDYRKPVADVLRRSFYVDNLVFSVDEPDELKRFREVANDIMDEAKMTLREWEYGDSRILENKEDSRGLGLYWNKERDTLRCHIPQDTTKYGEVTKRTLLSNLQKFFDSLGFYAPIFLIPKFLIQRTWLLKLGWDQPLPTDIQQELKRWSKELDHVKKLEFPRYAKVTRSENLELHVFGDSSKKAYATVAYLRELLACLLSARLTTTIVRALARPIKTIFWSDSSTALSWISTKHEWSIFVSNRVNEIRSSTNIDDWRFVPEAEDKWPKQKPIPNEEQVLEEKRGTVVQNTVIQDKIFWYLSKFSSYKANLRVLAWVLRFIKILKREEIRGKTLSTHEVVQAEKVLIRLIQKDSLEKGQISHLKTKVQSDGLMYIETKPLYDQSPEEFRKSVLLPFDHPITEQLIRETHSNNCHAGVHFLLCKLREKFWILKARKTIKRVVRGCIICKRHAEKANTILCAPLPRDRLFMGRPFEVTGVDLMGPLYLRNGQEIWITLFTCAVYRAVHLELVEGLDATNFILALERFIHRRGRPVQIYSDNATNFKRTNRLFTNLNWDKIAKVNYVQLETLICHVEAIINIRPLTYISETEDDLMPITPQMFIQNNFGSFDESHELSPDNTRQHFRKLQQIKRELKERFHRDYLAMLVQKGNETEGRILELYPGKDGRERVARVRTAKGEFVRPVKRLFSLELGSDISREVRLPKTEDTSKPKGNDKPREKKLATSGKRLTTNEATRHPLATVILELTAALQGPRSTQLEAVFRSATLGTADARTAGPDPVQQIFQACHPKPKTPQWRLFETKVGNPPNDTIKLTLDLYLTQDLPCTFLIEPDAAVNAYKEFIPDHARLRTPLINLLKKDIMWVWDDECQKAFTNLKENLTTHPTLHLYQEGLPCQVYCNTSTFSITGVLKQVYPDGKTYTVQHFSRSLRSHERNYSDLELQCLAIVESVDNFRTCLMDRKFTIFSDHPALQWLKEIKAPSGRLFRWRLRLSRYEYEVRSINGVQQHETGIGTRIPFCGFLDAPLIQSRQSFPPGKSRVTIDHNKLRTVSRKGVLKTIVPSSLTTRLLKSVHTQHHHPNISKMTRLISAQYYWQNMTQDIAKQVKTCPTCRFARRIDEYKQPARKNTDTGTQTKQNSYIKHSVHTTQTMPKLPHPRQRKDHTSQPKPITADISLIKPLTIKQENCKPDNQLNHITTLPKDIKQENCEPTNHSNSSTHKLPFIFKQSRVLIIPNCMLQLPLKRLRFNQISPFASNNKKFRNDIATYIYKEVKLKSKEVKLKSKEVKLKSKEVKSKV</sequence>
<dbReference type="Gene3D" id="3.30.70.270">
    <property type="match status" value="2"/>
</dbReference>
<dbReference type="Pfam" id="PF05380">
    <property type="entry name" value="Peptidase_A17"/>
    <property type="match status" value="2"/>
</dbReference>
<dbReference type="SMART" id="SM00343">
    <property type="entry name" value="ZnF_C2HC"/>
    <property type="match status" value="2"/>
</dbReference>
<protein>
    <recommendedName>
        <fullName evidence="2">Integrase catalytic domain-containing protein</fullName>
    </recommendedName>
</protein>
<feature type="region of interest" description="Disordered" evidence="1">
    <location>
        <begin position="3708"/>
        <end position="3732"/>
    </location>
</feature>
<keyword evidence="4" id="KW-1185">Reference proteome</keyword>
<dbReference type="PROSITE" id="PS50994">
    <property type="entry name" value="INTEGRASE"/>
    <property type="match status" value="1"/>
</dbReference>